<evidence type="ECO:0000313" key="5">
    <source>
        <dbReference type="Proteomes" id="UP001552479"/>
    </source>
</evidence>
<accession>A0ABV3ITU4</accession>
<dbReference type="Proteomes" id="UP001552479">
    <property type="component" value="Unassembled WGS sequence"/>
</dbReference>
<dbReference type="InterPro" id="IPR016181">
    <property type="entry name" value="Acyl_CoA_acyltransferase"/>
</dbReference>
<dbReference type="Gene3D" id="3.40.630.30">
    <property type="match status" value="1"/>
</dbReference>
<evidence type="ECO:0000256" key="2">
    <source>
        <dbReference type="ARBA" id="ARBA00023315"/>
    </source>
</evidence>
<dbReference type="SUPFAM" id="SSF55729">
    <property type="entry name" value="Acyl-CoA N-acyltransferases (Nat)"/>
    <property type="match status" value="1"/>
</dbReference>
<dbReference type="CDD" id="cd04301">
    <property type="entry name" value="NAT_SF"/>
    <property type="match status" value="1"/>
</dbReference>
<dbReference type="RefSeq" id="WP_366087782.1">
    <property type="nucleotide sequence ID" value="NZ_JBFASG010000008.1"/>
</dbReference>
<keyword evidence="2" id="KW-0012">Acyltransferase</keyword>
<organism evidence="4 5">
    <name type="scientific">Streptomyces roseoverticillatus</name>
    <dbReference type="NCBI Taxonomy" id="66429"/>
    <lineage>
        <taxon>Bacteria</taxon>
        <taxon>Bacillati</taxon>
        <taxon>Actinomycetota</taxon>
        <taxon>Actinomycetes</taxon>
        <taxon>Kitasatosporales</taxon>
        <taxon>Streptomycetaceae</taxon>
        <taxon>Streptomyces</taxon>
    </lineage>
</organism>
<dbReference type="PANTHER" id="PTHR43877:SF2">
    <property type="entry name" value="AMINOALKYLPHOSPHONATE N-ACETYLTRANSFERASE-RELATED"/>
    <property type="match status" value="1"/>
</dbReference>
<gene>
    <name evidence="4" type="ORF">AB0L03_11775</name>
</gene>
<reference evidence="4 5" key="1">
    <citation type="submission" date="2024-06" db="EMBL/GenBank/DDBJ databases">
        <title>The Natural Products Discovery Center: Release of the First 8490 Sequenced Strains for Exploring Actinobacteria Biosynthetic Diversity.</title>
        <authorList>
            <person name="Kalkreuter E."/>
            <person name="Kautsar S.A."/>
            <person name="Yang D."/>
            <person name="Bader C.D."/>
            <person name="Teijaro C.N."/>
            <person name="Fluegel L."/>
            <person name="Davis C.M."/>
            <person name="Simpson J.R."/>
            <person name="Lauterbach L."/>
            <person name="Steele A.D."/>
            <person name="Gui C."/>
            <person name="Meng S."/>
            <person name="Li G."/>
            <person name="Viehrig K."/>
            <person name="Ye F."/>
            <person name="Su P."/>
            <person name="Kiefer A.F."/>
            <person name="Nichols A."/>
            <person name="Cepeda A.J."/>
            <person name="Yan W."/>
            <person name="Fan B."/>
            <person name="Jiang Y."/>
            <person name="Adhikari A."/>
            <person name="Zheng C.-J."/>
            <person name="Schuster L."/>
            <person name="Cowan T.M."/>
            <person name="Smanski M.J."/>
            <person name="Chevrette M.G."/>
            <person name="De Carvalho L.P.S."/>
            <person name="Shen B."/>
        </authorList>
    </citation>
    <scope>NUCLEOTIDE SEQUENCE [LARGE SCALE GENOMIC DNA]</scope>
    <source>
        <strain evidence="4 5">NPDC053791</strain>
    </source>
</reference>
<keyword evidence="5" id="KW-1185">Reference proteome</keyword>
<sequence length="183" mass="19572">MGMSVTISAATDHDAEQILKLQYLCYQGEAELYGDYSIAPLTQTLAGLRAELAAGCVLVARLGDEVVGSVRGTAGPEGTAVISGMIVHPRMQRHGLGGRLLAAVEARLAAGGVTRFRLATGHRNEGNLRLYRKWGYAQVATEQVTRKLTLVTMEKCLMEQQEQREQAPGARDGAAEAALATSF</sequence>
<proteinExistence type="predicted"/>
<dbReference type="PROSITE" id="PS51186">
    <property type="entry name" value="GNAT"/>
    <property type="match status" value="1"/>
</dbReference>
<dbReference type="PANTHER" id="PTHR43877">
    <property type="entry name" value="AMINOALKYLPHOSPHONATE N-ACETYLTRANSFERASE-RELATED-RELATED"/>
    <property type="match status" value="1"/>
</dbReference>
<protein>
    <submittedName>
        <fullName evidence="4">GNAT family N-acetyltransferase</fullName>
    </submittedName>
</protein>
<comment type="caution">
    <text evidence="4">The sequence shown here is derived from an EMBL/GenBank/DDBJ whole genome shotgun (WGS) entry which is preliminary data.</text>
</comment>
<name>A0ABV3ITU4_9ACTN</name>
<feature type="domain" description="N-acetyltransferase" evidence="3">
    <location>
        <begin position="5"/>
        <end position="163"/>
    </location>
</feature>
<dbReference type="InterPro" id="IPR050832">
    <property type="entry name" value="Bact_Acetyltransf"/>
</dbReference>
<dbReference type="Pfam" id="PF00583">
    <property type="entry name" value="Acetyltransf_1"/>
    <property type="match status" value="1"/>
</dbReference>
<dbReference type="InterPro" id="IPR000182">
    <property type="entry name" value="GNAT_dom"/>
</dbReference>
<evidence type="ECO:0000256" key="1">
    <source>
        <dbReference type="ARBA" id="ARBA00022679"/>
    </source>
</evidence>
<keyword evidence="1" id="KW-0808">Transferase</keyword>
<evidence type="ECO:0000259" key="3">
    <source>
        <dbReference type="PROSITE" id="PS51186"/>
    </source>
</evidence>
<dbReference type="EMBL" id="JBFASG010000008">
    <property type="protein sequence ID" value="MEV4923514.1"/>
    <property type="molecule type" value="Genomic_DNA"/>
</dbReference>
<evidence type="ECO:0000313" key="4">
    <source>
        <dbReference type="EMBL" id="MEV4923514.1"/>
    </source>
</evidence>